<name>A0ABD1LWW0_9FABA</name>
<keyword evidence="1" id="KW-0433">Leucine-rich repeat</keyword>
<keyword evidence="5" id="KW-1185">Reference proteome</keyword>
<dbReference type="GO" id="GO:0061809">
    <property type="term" value="F:NAD+ nucleosidase activity, cyclic ADP-ribose generating"/>
    <property type="evidence" value="ECO:0007669"/>
    <property type="project" value="UniProtKB-EC"/>
</dbReference>
<proteinExistence type="predicted"/>
<dbReference type="EMBL" id="JBGMDY010000007">
    <property type="protein sequence ID" value="KAL2328012.1"/>
    <property type="molecule type" value="Genomic_DNA"/>
</dbReference>
<evidence type="ECO:0000313" key="4">
    <source>
        <dbReference type="EMBL" id="KAL2328012.1"/>
    </source>
</evidence>
<dbReference type="InterPro" id="IPR042197">
    <property type="entry name" value="Apaf_helical"/>
</dbReference>
<evidence type="ECO:0000256" key="2">
    <source>
        <dbReference type="ARBA" id="ARBA00022737"/>
    </source>
</evidence>
<sequence>MGIPRQSPQLLPIRAYRSHTLPGPICCPVKHPAAHAKAIHPPLNPLWPVSCTVKHPTTHAWNASRHGPPCLNPSLGPGSNISQKVKVCRGPSARRPNLALSAQIAGLLASGTKTGDERPIPCQATFIYDSTCIFAILHYEQLEKLALNPKYLGAGSRIVIISRNSHILRNYGVNDVYSVPLLNPNKALQLFCRKAFKSDNILNDYGVLTNEVLKYVYGLPLGIKVLGSFLFDRDISEWRSALMRMKENPSKNIIDVLRISFDQLEEIEKEIFLDIACFFPSHYWEVDVKKFLDCRGFYSDIDLSYSESLIEMPDLTGVPHLRDLNLEGCIKVMRIHPSIGILRELVSLNLRNCKNLFVDLNIIFGLNSLQSIEIVIPGTQIPRWFSNQNVGSSISMDLSSVMKDPNWMGVACCALLAAHDDPTNLNGKWQRYHVDIGYQFPDLWPDRLWVLPILLNNDLVTGGIDHLFILFASPECITSGHKGEMHDLDKMVFATTIFEHPKGLHLEVKNCGYRTLFKKDLQQFNLNMMFSGNFSSSKRKLLSSD</sequence>
<keyword evidence="2" id="KW-0677">Repeat</keyword>
<dbReference type="Gene3D" id="3.80.10.10">
    <property type="entry name" value="Ribonuclease Inhibitor"/>
    <property type="match status" value="1"/>
</dbReference>
<evidence type="ECO:0000313" key="5">
    <source>
        <dbReference type="Proteomes" id="UP001603857"/>
    </source>
</evidence>
<dbReference type="SUPFAM" id="SSF52058">
    <property type="entry name" value="L domain-like"/>
    <property type="match status" value="1"/>
</dbReference>
<reference evidence="4 5" key="1">
    <citation type="submission" date="2024-08" db="EMBL/GenBank/DDBJ databases">
        <title>Insights into the chromosomal genome structure of Flemingia macrophylla.</title>
        <authorList>
            <person name="Ding Y."/>
            <person name="Zhao Y."/>
            <person name="Bi W."/>
            <person name="Wu M."/>
            <person name="Zhao G."/>
            <person name="Gong Y."/>
            <person name="Li W."/>
            <person name="Zhang P."/>
        </authorList>
    </citation>
    <scope>NUCLEOTIDE SEQUENCE [LARGE SCALE GENOMIC DNA]</scope>
    <source>
        <strain evidence="4">DYQJB</strain>
        <tissue evidence="4">Leaf</tissue>
    </source>
</reference>
<dbReference type="PANTHER" id="PTHR11017:SF259">
    <property type="entry name" value="ADP-RIBOSYL CYCLASE_CYCLIC ADP-RIBOSE HYDROLASE"/>
    <property type="match status" value="1"/>
</dbReference>
<dbReference type="Gene3D" id="1.10.8.430">
    <property type="entry name" value="Helical domain of apoptotic protease-activating factors"/>
    <property type="match status" value="1"/>
</dbReference>
<dbReference type="InterPro" id="IPR032675">
    <property type="entry name" value="LRR_dom_sf"/>
</dbReference>
<dbReference type="PANTHER" id="PTHR11017">
    <property type="entry name" value="LEUCINE-RICH REPEAT-CONTAINING PROTEIN"/>
    <property type="match status" value="1"/>
</dbReference>
<gene>
    <name evidence="4" type="ORF">Fmac_021439</name>
</gene>
<organism evidence="4 5">
    <name type="scientific">Flemingia macrophylla</name>
    <dbReference type="NCBI Taxonomy" id="520843"/>
    <lineage>
        <taxon>Eukaryota</taxon>
        <taxon>Viridiplantae</taxon>
        <taxon>Streptophyta</taxon>
        <taxon>Embryophyta</taxon>
        <taxon>Tracheophyta</taxon>
        <taxon>Spermatophyta</taxon>
        <taxon>Magnoliopsida</taxon>
        <taxon>eudicotyledons</taxon>
        <taxon>Gunneridae</taxon>
        <taxon>Pentapetalae</taxon>
        <taxon>rosids</taxon>
        <taxon>fabids</taxon>
        <taxon>Fabales</taxon>
        <taxon>Fabaceae</taxon>
        <taxon>Papilionoideae</taxon>
        <taxon>50 kb inversion clade</taxon>
        <taxon>NPAAA clade</taxon>
        <taxon>indigoferoid/millettioid clade</taxon>
        <taxon>Phaseoleae</taxon>
        <taxon>Flemingia</taxon>
    </lineage>
</organism>
<feature type="domain" description="C-JID" evidence="3">
    <location>
        <begin position="376"/>
        <end position="521"/>
    </location>
</feature>
<dbReference type="InterPro" id="IPR045344">
    <property type="entry name" value="C-JID"/>
</dbReference>
<dbReference type="Proteomes" id="UP001603857">
    <property type="component" value="Unassembled WGS sequence"/>
</dbReference>
<dbReference type="AlphaFoldDB" id="A0ABD1LWW0"/>
<protein>
    <recommendedName>
        <fullName evidence="3">C-JID domain-containing protein</fullName>
    </recommendedName>
</protein>
<dbReference type="SUPFAM" id="SSF52540">
    <property type="entry name" value="P-loop containing nucleoside triphosphate hydrolases"/>
    <property type="match status" value="1"/>
</dbReference>
<dbReference type="InterPro" id="IPR044974">
    <property type="entry name" value="Disease_R_plants"/>
</dbReference>
<evidence type="ECO:0000259" key="3">
    <source>
        <dbReference type="Pfam" id="PF20160"/>
    </source>
</evidence>
<dbReference type="Pfam" id="PF20160">
    <property type="entry name" value="C-JID"/>
    <property type="match status" value="1"/>
</dbReference>
<comment type="caution">
    <text evidence="4">The sequence shown here is derived from an EMBL/GenBank/DDBJ whole genome shotgun (WGS) entry which is preliminary data.</text>
</comment>
<accession>A0ABD1LWW0</accession>
<evidence type="ECO:0000256" key="1">
    <source>
        <dbReference type="ARBA" id="ARBA00022614"/>
    </source>
</evidence>
<dbReference type="InterPro" id="IPR027417">
    <property type="entry name" value="P-loop_NTPase"/>
</dbReference>